<reference evidence="1 2" key="1">
    <citation type="submission" date="2024-02" db="EMBL/GenBank/DDBJ databases">
        <title>A novel Gemmatimonadota bacterium.</title>
        <authorList>
            <person name="Du Z.-J."/>
            <person name="Ye Y.-Q."/>
        </authorList>
    </citation>
    <scope>NUCLEOTIDE SEQUENCE [LARGE SCALE GENOMIC DNA]</scope>
    <source>
        <strain evidence="1 2">DH-20</strain>
    </source>
</reference>
<organism evidence="1 2">
    <name type="scientific">Gaopeijia maritima</name>
    <dbReference type="NCBI Taxonomy" id="3119007"/>
    <lineage>
        <taxon>Bacteria</taxon>
        <taxon>Pseudomonadati</taxon>
        <taxon>Gemmatimonadota</taxon>
        <taxon>Longimicrobiia</taxon>
        <taxon>Gaopeijiales</taxon>
        <taxon>Gaopeijiaceae</taxon>
        <taxon>Gaopeijia</taxon>
    </lineage>
</organism>
<name>A0ABU9EDB8_9BACT</name>
<sequence length="256" mass="28513">MAGSLVMAGIAEWQRALGVPAEARVDRRVYKKLLLEGAKLTPADRKAIQEDVARIEWCASIKPQHGFRAGKLGLLDVPEVQLLHCELRDRSRVERVATIVHRRIPYPVLVLLSADESVALSAAEKRMSEAERGAVVVERVLVSRWTKEERPGMLERIAEAVAAGGRAASLDELYSRWMGALVDAEIDAKAGAEPRSELAPAEKLRLRDQIVTLERQIASASSRLKSERHFNRKVEIGAEIKRLKAELDDTWTQLTT</sequence>
<protein>
    <submittedName>
        <fullName evidence="1">DUF4391 domain-containing protein</fullName>
    </submittedName>
</protein>
<comment type="caution">
    <text evidence="1">The sequence shown here is derived from an EMBL/GenBank/DDBJ whole genome shotgun (WGS) entry which is preliminary data.</text>
</comment>
<dbReference type="Proteomes" id="UP001484239">
    <property type="component" value="Unassembled WGS sequence"/>
</dbReference>
<keyword evidence="2" id="KW-1185">Reference proteome</keyword>
<dbReference type="InterPro" id="IPR025503">
    <property type="entry name" value="DUF4391"/>
</dbReference>
<evidence type="ECO:0000313" key="2">
    <source>
        <dbReference type="Proteomes" id="UP001484239"/>
    </source>
</evidence>
<dbReference type="RefSeq" id="WP_405283655.1">
    <property type="nucleotide sequence ID" value="NZ_CP144380.1"/>
</dbReference>
<gene>
    <name evidence="1" type="ORF">WI372_17225</name>
</gene>
<evidence type="ECO:0000313" key="1">
    <source>
        <dbReference type="EMBL" id="MEK9502741.1"/>
    </source>
</evidence>
<dbReference type="EMBL" id="JBBHLI010000014">
    <property type="protein sequence ID" value="MEK9502741.1"/>
    <property type="molecule type" value="Genomic_DNA"/>
</dbReference>
<proteinExistence type="predicted"/>
<dbReference type="Pfam" id="PF14335">
    <property type="entry name" value="DUF4391"/>
    <property type="match status" value="1"/>
</dbReference>
<accession>A0ABU9EDB8</accession>